<dbReference type="FunFam" id="2.40.10.230:FF:000002">
    <property type="entry name" value="H/ACA ribonucleoprotein complex non-core subunit NAF1"/>
    <property type="match status" value="1"/>
</dbReference>
<dbReference type="GO" id="GO:0006364">
    <property type="term" value="P:rRNA processing"/>
    <property type="evidence" value="ECO:0007669"/>
    <property type="project" value="UniProtKB-KW"/>
</dbReference>
<dbReference type="EMBL" id="LR899012">
    <property type="protein sequence ID" value="CAD7088223.1"/>
    <property type="molecule type" value="Genomic_DNA"/>
</dbReference>
<keyword evidence="5" id="KW-0698">rRNA processing</keyword>
<name>A0A7R8YWB1_HERIL</name>
<dbReference type="SUPFAM" id="SSF50447">
    <property type="entry name" value="Translation proteins"/>
    <property type="match status" value="1"/>
</dbReference>
<comment type="similarity">
    <text evidence="2">Belongs to the NAF1 family.</text>
</comment>
<feature type="compositionally biased region" description="Basic and acidic residues" evidence="9">
    <location>
        <begin position="48"/>
        <end position="61"/>
    </location>
</feature>
<dbReference type="Proteomes" id="UP000594454">
    <property type="component" value="Chromosome 4"/>
</dbReference>
<dbReference type="AlphaFoldDB" id="A0A7R8YWB1"/>
<evidence type="ECO:0000256" key="1">
    <source>
        <dbReference type="ARBA" id="ARBA00004123"/>
    </source>
</evidence>
<dbReference type="InParanoid" id="A0A7R8YWB1"/>
<dbReference type="GO" id="GO:0005732">
    <property type="term" value="C:sno(s)RNA-containing ribonucleoprotein complex"/>
    <property type="evidence" value="ECO:0007669"/>
    <property type="project" value="InterPro"/>
</dbReference>
<dbReference type="InterPro" id="IPR009000">
    <property type="entry name" value="Transl_B-barrel_sf"/>
</dbReference>
<dbReference type="GO" id="GO:0043489">
    <property type="term" value="P:RNA stabilization"/>
    <property type="evidence" value="ECO:0007669"/>
    <property type="project" value="UniProtKB-ARBA"/>
</dbReference>
<feature type="compositionally biased region" description="Basic and acidic residues" evidence="9">
    <location>
        <begin position="498"/>
        <end position="511"/>
    </location>
</feature>
<dbReference type="InterPro" id="IPR007504">
    <property type="entry name" value="H/ACA_rnp_Gar1/Naf1"/>
</dbReference>
<evidence type="ECO:0000313" key="11">
    <source>
        <dbReference type="Proteomes" id="UP000594454"/>
    </source>
</evidence>
<evidence type="ECO:0000256" key="2">
    <source>
        <dbReference type="ARBA" id="ARBA00009801"/>
    </source>
</evidence>
<comment type="subcellular location">
    <subcellularLocation>
        <location evidence="1">Nucleus</location>
    </subcellularLocation>
</comment>
<dbReference type="GO" id="GO:0001522">
    <property type="term" value="P:pseudouridine synthesis"/>
    <property type="evidence" value="ECO:0007669"/>
    <property type="project" value="InterPro"/>
</dbReference>
<organism evidence="10 11">
    <name type="scientific">Hermetia illucens</name>
    <name type="common">Black soldier fly</name>
    <dbReference type="NCBI Taxonomy" id="343691"/>
    <lineage>
        <taxon>Eukaryota</taxon>
        <taxon>Metazoa</taxon>
        <taxon>Ecdysozoa</taxon>
        <taxon>Arthropoda</taxon>
        <taxon>Hexapoda</taxon>
        <taxon>Insecta</taxon>
        <taxon>Pterygota</taxon>
        <taxon>Neoptera</taxon>
        <taxon>Endopterygota</taxon>
        <taxon>Diptera</taxon>
        <taxon>Brachycera</taxon>
        <taxon>Stratiomyomorpha</taxon>
        <taxon>Stratiomyidae</taxon>
        <taxon>Hermetiinae</taxon>
        <taxon>Hermetia</taxon>
    </lineage>
</organism>
<keyword evidence="7" id="KW-0694">RNA-binding</keyword>
<feature type="region of interest" description="Disordered" evidence="9">
    <location>
        <begin position="245"/>
        <end position="289"/>
    </location>
</feature>
<dbReference type="Pfam" id="PF04410">
    <property type="entry name" value="Gar1"/>
    <property type="match status" value="1"/>
</dbReference>
<keyword evidence="6" id="KW-0597">Phosphoprotein</keyword>
<dbReference type="OrthoDB" id="21550at2759"/>
<dbReference type="InterPro" id="IPR038664">
    <property type="entry name" value="Gar1/Naf1_Cbf5-bd_sf"/>
</dbReference>
<dbReference type="GO" id="GO:0003723">
    <property type="term" value="F:RNA binding"/>
    <property type="evidence" value="ECO:0007669"/>
    <property type="project" value="UniProtKB-KW"/>
</dbReference>
<evidence type="ECO:0000256" key="7">
    <source>
        <dbReference type="ARBA" id="ARBA00022884"/>
    </source>
</evidence>
<sequence length="623" mass="68187">MSDNSPLGDPNVKSGQEIVEVPPEQKMRSDVTSTDEEGTANDSIGTKNELDKGTSVERSAEQPKNMPSKCPGASETVGEVTPPDSTVKASPNGINQPEEVEMDTTGVANDATAPTETKDSRAIEEGTAGTDTELSVNRVAPITISPPVAGDHDTNKNISDKMSTSSSPTICQDVASSTAMQTENNNVTSTDNSQFTIPAAIAEIAAREIQQLELTTASILNLGAKDIHTLPVTVTPKLPSSGLGLLASQYDSSSSENENSSPSSDDESDSEESVREVPLNPDVSGPYRTGVIEINSESDSESDSPDSDIEFISQTKELEKIIDVDMNEDDEEITGSKSRGPMRVKGEMLLEDLPPIQDLHITVPETECVELGKIHSIVDQLVLVDSIPGTAALNLDTVLFLDKGQKVLGEVFDVLGQVTSPLYCVRFNSCKQIKERGVEVGQTVYIAPRTEHTYFVILKDMMKLRGSDASWENDIEPSEKHLDYSDDEEERNARRALRNRDRGGEETDPSKRQRPAQSPSPSPSPSPHHHQYPSNRFSPRAHYQRPRPRYRSEGPPGGDFNQGFNYPNYNPRPWHANFNQPPPQHPANTYPYPFNPHYQRMPFVPPPDAMQQSLFPPPPPPPQ</sequence>
<evidence type="ECO:0000256" key="3">
    <source>
        <dbReference type="ARBA" id="ARBA00021438"/>
    </source>
</evidence>
<dbReference type="FunCoup" id="A0A7R8YWB1">
    <property type="interactions" value="9"/>
</dbReference>
<evidence type="ECO:0000256" key="4">
    <source>
        <dbReference type="ARBA" id="ARBA00022517"/>
    </source>
</evidence>
<evidence type="ECO:0000256" key="5">
    <source>
        <dbReference type="ARBA" id="ARBA00022552"/>
    </source>
</evidence>
<feature type="compositionally biased region" description="Low complexity" evidence="9">
    <location>
        <begin position="251"/>
        <end position="263"/>
    </location>
</feature>
<feature type="region of interest" description="Disordered" evidence="9">
    <location>
        <begin position="476"/>
        <end position="623"/>
    </location>
</feature>
<keyword evidence="4" id="KW-0690">Ribosome biogenesis</keyword>
<evidence type="ECO:0000256" key="6">
    <source>
        <dbReference type="ARBA" id="ARBA00022553"/>
    </source>
</evidence>
<accession>A0A7R8YWB1</accession>
<feature type="compositionally biased region" description="Polar residues" evidence="9">
    <location>
        <begin position="83"/>
        <end position="95"/>
    </location>
</feature>
<proteinExistence type="inferred from homology"/>
<dbReference type="Gene3D" id="2.40.10.230">
    <property type="entry name" value="Probable tRNA pseudouridine synthase domain"/>
    <property type="match status" value="1"/>
</dbReference>
<reference evidence="10 11" key="1">
    <citation type="submission" date="2020-11" db="EMBL/GenBank/DDBJ databases">
        <authorList>
            <person name="Wallbank WR R."/>
            <person name="Pardo Diaz C."/>
            <person name="Kozak K."/>
            <person name="Martin S."/>
            <person name="Jiggins C."/>
            <person name="Moest M."/>
            <person name="Warren A I."/>
            <person name="Generalovic N T."/>
            <person name="Byers J.R.P. K."/>
            <person name="Montejo-Kovacevich G."/>
            <person name="Yen C E."/>
        </authorList>
    </citation>
    <scope>NUCLEOTIDE SEQUENCE [LARGE SCALE GENOMIC DNA]</scope>
</reference>
<dbReference type="GO" id="GO:0005634">
    <property type="term" value="C:nucleus"/>
    <property type="evidence" value="ECO:0007669"/>
    <property type="project" value="UniProtKB-SubCell"/>
</dbReference>
<feature type="region of interest" description="Disordered" evidence="9">
    <location>
        <begin position="1"/>
        <end position="128"/>
    </location>
</feature>
<evidence type="ECO:0000256" key="9">
    <source>
        <dbReference type="SAM" id="MobiDB-lite"/>
    </source>
</evidence>
<dbReference type="PANTHER" id="PTHR31633:SF1">
    <property type="entry name" value="H_ACA RIBONUCLEOPROTEIN COMPLEX NON-CORE SUBUNIT NAF1"/>
    <property type="match status" value="1"/>
</dbReference>
<evidence type="ECO:0000313" key="10">
    <source>
        <dbReference type="EMBL" id="CAD7088223.1"/>
    </source>
</evidence>
<dbReference type="InterPro" id="IPR040309">
    <property type="entry name" value="Naf1"/>
</dbReference>
<keyword evidence="8" id="KW-0539">Nucleus</keyword>
<dbReference type="GO" id="GO:0000493">
    <property type="term" value="P:box H/ACA snoRNP assembly"/>
    <property type="evidence" value="ECO:0007669"/>
    <property type="project" value="InterPro"/>
</dbReference>
<keyword evidence="11" id="KW-1185">Reference proteome</keyword>
<dbReference type="PANTHER" id="PTHR31633">
    <property type="entry name" value="H/ACA RIBONUCLEOPROTEIN COMPLEX NON-CORE SUBUNIT NAF1"/>
    <property type="match status" value="1"/>
</dbReference>
<gene>
    <name evidence="10" type="ORF">HERILL_LOCUS10868</name>
</gene>
<protein>
    <recommendedName>
        <fullName evidence="3">H/ACA ribonucleoprotein complex non-core subunit NAF1</fullName>
    </recommendedName>
</protein>
<evidence type="ECO:0000256" key="8">
    <source>
        <dbReference type="ARBA" id="ARBA00023242"/>
    </source>
</evidence>